<comment type="similarity">
    <text evidence="3 6">Belongs to the peptidase S33 family.</text>
</comment>
<evidence type="ECO:0000256" key="4">
    <source>
        <dbReference type="ARBA" id="ARBA00022797"/>
    </source>
</evidence>
<feature type="chain" id="PRO_5043452809" description="Epoxide hydrolase" evidence="8">
    <location>
        <begin position="22"/>
        <end position="474"/>
    </location>
</feature>
<comment type="caution">
    <text evidence="10">The sequence shown here is derived from an EMBL/GenBank/DDBJ whole genome shotgun (WGS) entry which is preliminary data.</text>
</comment>
<dbReference type="PANTHER" id="PTHR21661:SF35">
    <property type="entry name" value="EPOXIDE HYDROLASE"/>
    <property type="match status" value="1"/>
</dbReference>
<proteinExistence type="inferred from homology"/>
<evidence type="ECO:0000259" key="9">
    <source>
        <dbReference type="Pfam" id="PF06441"/>
    </source>
</evidence>
<dbReference type="Pfam" id="PF06441">
    <property type="entry name" value="EHN"/>
    <property type="match status" value="1"/>
</dbReference>
<dbReference type="SUPFAM" id="SSF53474">
    <property type="entry name" value="alpha/beta-Hydrolases"/>
    <property type="match status" value="1"/>
</dbReference>
<gene>
    <name evidence="10" type="ORF">PUN28_005002</name>
</gene>
<dbReference type="GO" id="GO:0033961">
    <property type="term" value="F:cis-stilbene-oxide hydrolase activity"/>
    <property type="evidence" value="ECO:0007669"/>
    <property type="project" value="UniProtKB-UniRule"/>
</dbReference>
<keyword evidence="8" id="KW-0732">Signal</keyword>
<evidence type="ECO:0000313" key="10">
    <source>
        <dbReference type="EMBL" id="KAL0126298.1"/>
    </source>
</evidence>
<name>A0AAW2GE46_9HYME</name>
<keyword evidence="6" id="KW-0472">Membrane</keyword>
<dbReference type="EC" id="3.3.2.9" evidence="6"/>
<dbReference type="Proteomes" id="UP001430953">
    <property type="component" value="Unassembled WGS sequence"/>
</dbReference>
<keyword evidence="5 6" id="KW-0378">Hydrolase</keyword>
<evidence type="ECO:0000256" key="1">
    <source>
        <dbReference type="ARBA" id="ARBA00000221"/>
    </source>
</evidence>
<keyword evidence="6" id="KW-0256">Endoplasmic reticulum</keyword>
<dbReference type="PANTHER" id="PTHR21661">
    <property type="entry name" value="EPOXIDE HYDROLASE 1-RELATED"/>
    <property type="match status" value="1"/>
</dbReference>
<feature type="signal peptide" evidence="8">
    <location>
        <begin position="1"/>
        <end position="21"/>
    </location>
</feature>
<comment type="function">
    <text evidence="6">Catalyzes juvenile hormone hydrolysis.</text>
</comment>
<comment type="catalytic activity">
    <reaction evidence="6">
        <text>cis-stilbene oxide + H2O = (1R,2R)-hydrobenzoin</text>
        <dbReference type="Rhea" id="RHEA:23900"/>
        <dbReference type="ChEBI" id="CHEBI:15377"/>
        <dbReference type="ChEBI" id="CHEBI:50004"/>
        <dbReference type="ChEBI" id="CHEBI:50014"/>
        <dbReference type="EC" id="3.3.2.9"/>
    </reaction>
</comment>
<dbReference type="InterPro" id="IPR029058">
    <property type="entry name" value="AB_hydrolase_fold"/>
</dbReference>
<dbReference type="EMBL" id="JADYXP020000004">
    <property type="protein sequence ID" value="KAL0126298.1"/>
    <property type="molecule type" value="Genomic_DNA"/>
</dbReference>
<dbReference type="AlphaFoldDB" id="A0AAW2GE46"/>
<comment type="subcellular location">
    <subcellularLocation>
        <location evidence="6">Endoplasmic reticulum membrane</location>
    </subcellularLocation>
    <subcellularLocation>
        <location evidence="2">Microsome membrane</location>
        <topology evidence="2">Single-pass membrane protein</topology>
    </subcellularLocation>
</comment>
<protein>
    <recommendedName>
        <fullName evidence="6">Epoxide hydrolase</fullName>
        <ecNumber evidence="6">3.3.2.9</ecNumber>
    </recommendedName>
</protein>
<evidence type="ECO:0000256" key="8">
    <source>
        <dbReference type="SAM" id="SignalP"/>
    </source>
</evidence>
<evidence type="ECO:0000256" key="3">
    <source>
        <dbReference type="ARBA" id="ARBA00010088"/>
    </source>
</evidence>
<accession>A0AAW2GE46</accession>
<dbReference type="InterPro" id="IPR016292">
    <property type="entry name" value="Epoxide_hydrolase"/>
</dbReference>
<dbReference type="GO" id="GO:0005789">
    <property type="term" value="C:endoplasmic reticulum membrane"/>
    <property type="evidence" value="ECO:0007669"/>
    <property type="project" value="UniProtKB-SubCell"/>
</dbReference>
<feature type="active site" description="Nucleophile" evidence="7">
    <location>
        <position position="224"/>
    </location>
</feature>
<evidence type="ECO:0000256" key="2">
    <source>
        <dbReference type="ARBA" id="ARBA00004111"/>
    </source>
</evidence>
<dbReference type="InterPro" id="IPR000639">
    <property type="entry name" value="Epox_hydrolase-like"/>
</dbReference>
<keyword evidence="11" id="KW-1185">Reference proteome</keyword>
<dbReference type="GO" id="GO:0097176">
    <property type="term" value="P:epoxide metabolic process"/>
    <property type="evidence" value="ECO:0007669"/>
    <property type="project" value="TreeGrafter"/>
</dbReference>
<dbReference type="PIRSF" id="PIRSF001112">
    <property type="entry name" value="Epoxide_hydrolase"/>
    <property type="match status" value="1"/>
</dbReference>
<sequence length="474" mass="53882">MWKSTTVIFILASGVTLLFRSAPLNVPDLPETFWGPEKNRGASKEVRPFAIKITKSVIEDLNERITKRREFVEPLEDSAWTYGISTTYLKDVLTHWSTKYNWTEREALLNKYPQYMTNIQGLDIHFYRVKPYIPPERKNIKVLPLLILHGWPGSIVEFQKIIPMLTTPRPDKDFVFEVIAPSLPGYGFSQAAVRPGLATPQIAVIFKNLMLRLGFKQFYAQGGDWGSAIVSHLSSLFPDNILGTHMNMCTGIMGTSNLIWRIIGSYIPSLVVESEHADKMYPLGHHMSRLLEESGYMHIQSSKPDTIGTAAGTSPVALAAYILEKFSTWTNPEYRFRPDGGLLEKYTLDELLDNVMIYWVTNSLTTSVRLYSEHFSKAHMGSRIDELPVSVPVACAVFPHELFYQPESLIKDKYHNLVQFNHLPRGGHFAAFEEPALLADDVFKFVATVEDLKKKNIAKNKQNTEKKIKEPTKI</sequence>
<evidence type="ECO:0000256" key="6">
    <source>
        <dbReference type="PIRNR" id="PIRNR001112"/>
    </source>
</evidence>
<feature type="domain" description="Epoxide hydrolase N-terminal" evidence="9">
    <location>
        <begin position="46"/>
        <end position="158"/>
    </location>
</feature>
<dbReference type="PRINTS" id="PR00412">
    <property type="entry name" value="EPOXHYDRLASE"/>
</dbReference>
<evidence type="ECO:0000313" key="11">
    <source>
        <dbReference type="Proteomes" id="UP001430953"/>
    </source>
</evidence>
<comment type="catalytic activity">
    <reaction evidence="1 6">
        <text>1-(4-methoxyphenyl)-N-methyl-N-[(3-methyloxetan-3-yl)methyl]methanamine + H2O = 2-{[(4-methoxybenzyl)(methyl)amino]methyl}-2-methylpropane-1,3-diol</text>
        <dbReference type="Rhea" id="RHEA:55764"/>
        <dbReference type="ChEBI" id="CHEBI:15377"/>
        <dbReference type="ChEBI" id="CHEBI:139161"/>
        <dbReference type="ChEBI" id="CHEBI:139164"/>
        <dbReference type="EC" id="3.3.2.9"/>
    </reaction>
</comment>
<keyword evidence="4 6" id="KW-0058">Aromatic hydrocarbons catabolism</keyword>
<dbReference type="InterPro" id="IPR010497">
    <property type="entry name" value="Epoxide_hydro_N"/>
</dbReference>
<feature type="active site" description="Proton donor" evidence="7">
    <location>
        <position position="371"/>
    </location>
</feature>
<dbReference type="Gene3D" id="3.40.50.1820">
    <property type="entry name" value="alpha/beta hydrolase"/>
    <property type="match status" value="1"/>
</dbReference>
<feature type="active site" description="Proton acceptor" evidence="7">
    <location>
        <position position="428"/>
    </location>
</feature>
<evidence type="ECO:0000256" key="5">
    <source>
        <dbReference type="ARBA" id="ARBA00022801"/>
    </source>
</evidence>
<organism evidence="10 11">
    <name type="scientific">Cardiocondyla obscurior</name>
    <dbReference type="NCBI Taxonomy" id="286306"/>
    <lineage>
        <taxon>Eukaryota</taxon>
        <taxon>Metazoa</taxon>
        <taxon>Ecdysozoa</taxon>
        <taxon>Arthropoda</taxon>
        <taxon>Hexapoda</taxon>
        <taxon>Insecta</taxon>
        <taxon>Pterygota</taxon>
        <taxon>Neoptera</taxon>
        <taxon>Endopterygota</taxon>
        <taxon>Hymenoptera</taxon>
        <taxon>Apocrita</taxon>
        <taxon>Aculeata</taxon>
        <taxon>Formicoidea</taxon>
        <taxon>Formicidae</taxon>
        <taxon>Myrmicinae</taxon>
        <taxon>Cardiocondyla</taxon>
    </lineage>
</organism>
<reference evidence="10 11" key="1">
    <citation type="submission" date="2023-03" db="EMBL/GenBank/DDBJ databases">
        <title>High recombination rates correlate with genetic variation in Cardiocondyla obscurior ants.</title>
        <authorList>
            <person name="Errbii M."/>
        </authorList>
    </citation>
    <scope>NUCLEOTIDE SEQUENCE [LARGE SCALE GENOMIC DNA]</scope>
    <source>
        <strain evidence="10">Alpha-2009</strain>
        <tissue evidence="10">Whole body</tissue>
    </source>
</reference>
<evidence type="ECO:0000256" key="7">
    <source>
        <dbReference type="PIRSR" id="PIRSR001112-1"/>
    </source>
</evidence>